<dbReference type="PANTHER" id="PTHR34009">
    <property type="entry name" value="PROTEIN STAR"/>
    <property type="match status" value="1"/>
</dbReference>
<sequence length="293" mass="32901">MSSARPSFSLILLSIVFGLCLGSALTYSMLFLNDYIHSFSEVGIREIAPTQANVGWHPIHVYYGDAVGLQADPSPEAWFAQVHQDEIVMDLIGNDGYFIDLAANDAKELSNTLALERHGWHGLCIEPNPNYWYGLSHRNCTVIGALVGGDTPPGSLPDKVPVKFRGVYGGMVTVMDDKMANRKKEPDAPIEYRYPASFAKVLEQFNVPSVIDYLSLDVEGAEYMILQHFPFDRYQIRIMTVERPNKQLKSLLLENGYVFLKDLVWWGETLWAHQSTGLTPDHPQIAKINTIQP</sequence>
<dbReference type="InterPro" id="IPR053202">
    <property type="entry name" value="EGF_Rcpt_Signaling_Reg"/>
</dbReference>
<feature type="domain" description="Methyltransferase FkbM" evidence="2">
    <location>
        <begin position="100"/>
        <end position="257"/>
    </location>
</feature>
<organism evidence="3">
    <name type="scientific">Phaeodactylum tricornutum</name>
    <name type="common">Diatom</name>
    <dbReference type="NCBI Taxonomy" id="2850"/>
    <lineage>
        <taxon>Eukaryota</taxon>
        <taxon>Sar</taxon>
        <taxon>Stramenopiles</taxon>
        <taxon>Ochrophyta</taxon>
        <taxon>Bacillariophyta</taxon>
        <taxon>Bacillariophyceae</taxon>
        <taxon>Bacillariophycidae</taxon>
        <taxon>Naviculales</taxon>
        <taxon>Phaeodactylaceae</taxon>
        <taxon>Phaeodactylum</taxon>
    </lineage>
</organism>
<name>A0A8J9X2R3_PHATR</name>
<dbReference type="PANTHER" id="PTHR34009:SF2">
    <property type="entry name" value="PROTEIN STAR"/>
    <property type="match status" value="1"/>
</dbReference>
<dbReference type="AlphaFoldDB" id="A0A8J9X2R3"/>
<dbReference type="GO" id="GO:0016197">
    <property type="term" value="P:endosomal transport"/>
    <property type="evidence" value="ECO:0007669"/>
    <property type="project" value="TreeGrafter"/>
</dbReference>
<reference evidence="3" key="1">
    <citation type="submission" date="2022-02" db="EMBL/GenBank/DDBJ databases">
        <authorList>
            <person name="Giguere J D."/>
        </authorList>
    </citation>
    <scope>NUCLEOTIDE SEQUENCE</scope>
    <source>
        <strain evidence="3">CCAP 1055/1</strain>
    </source>
</reference>
<dbReference type="GO" id="GO:0005886">
    <property type="term" value="C:plasma membrane"/>
    <property type="evidence" value="ECO:0007669"/>
    <property type="project" value="TreeGrafter"/>
</dbReference>
<gene>
    <name evidence="3" type="ORF">PTTT1_LOCUS18617</name>
</gene>
<evidence type="ECO:0000313" key="3">
    <source>
        <dbReference type="EMBL" id="CAG9282121.1"/>
    </source>
</evidence>
<proteinExistence type="predicted"/>
<keyword evidence="1" id="KW-0732">Signal</keyword>
<dbReference type="GO" id="GO:0005789">
    <property type="term" value="C:endoplasmic reticulum membrane"/>
    <property type="evidence" value="ECO:0007669"/>
    <property type="project" value="TreeGrafter"/>
</dbReference>
<dbReference type="InterPro" id="IPR029063">
    <property type="entry name" value="SAM-dependent_MTases_sf"/>
</dbReference>
<dbReference type="GO" id="GO:0031902">
    <property type="term" value="C:late endosome membrane"/>
    <property type="evidence" value="ECO:0007669"/>
    <property type="project" value="TreeGrafter"/>
</dbReference>
<accession>A0A8J9X2R3</accession>
<dbReference type="EMBL" id="OU594957">
    <property type="protein sequence ID" value="CAG9282121.1"/>
    <property type="molecule type" value="Genomic_DNA"/>
</dbReference>
<dbReference type="InterPro" id="IPR006342">
    <property type="entry name" value="FkbM_mtfrase"/>
</dbReference>
<dbReference type="Pfam" id="PF05050">
    <property type="entry name" value="Methyltransf_21"/>
    <property type="match status" value="1"/>
</dbReference>
<protein>
    <recommendedName>
        <fullName evidence="2">Methyltransferase FkbM domain-containing protein</fullName>
    </recommendedName>
</protein>
<dbReference type="GO" id="GO:0006888">
    <property type="term" value="P:endoplasmic reticulum to Golgi vesicle-mediated transport"/>
    <property type="evidence" value="ECO:0007669"/>
    <property type="project" value="TreeGrafter"/>
</dbReference>
<dbReference type="GO" id="GO:0005794">
    <property type="term" value="C:Golgi apparatus"/>
    <property type="evidence" value="ECO:0007669"/>
    <property type="project" value="TreeGrafter"/>
</dbReference>
<evidence type="ECO:0000259" key="2">
    <source>
        <dbReference type="Pfam" id="PF05050"/>
    </source>
</evidence>
<feature type="signal peptide" evidence="1">
    <location>
        <begin position="1"/>
        <end position="22"/>
    </location>
</feature>
<dbReference type="Gene3D" id="3.40.50.150">
    <property type="entry name" value="Vaccinia Virus protein VP39"/>
    <property type="match status" value="1"/>
</dbReference>
<evidence type="ECO:0000256" key="1">
    <source>
        <dbReference type="SAM" id="SignalP"/>
    </source>
</evidence>
<dbReference type="Proteomes" id="UP000836788">
    <property type="component" value="Chromosome 16"/>
</dbReference>
<feature type="chain" id="PRO_5035470726" description="Methyltransferase FkbM domain-containing protein" evidence="1">
    <location>
        <begin position="23"/>
        <end position="293"/>
    </location>
</feature>